<accession>A0AAJ0DEQ9</accession>
<feature type="transmembrane region" description="Helical" evidence="6">
    <location>
        <begin position="93"/>
        <end position="111"/>
    </location>
</feature>
<gene>
    <name evidence="7" type="ORF">LTR09_006152</name>
</gene>
<comment type="caution">
    <text evidence="7">The sequence shown here is derived from an EMBL/GenBank/DDBJ whole genome shotgun (WGS) entry which is preliminary data.</text>
</comment>
<dbReference type="EMBL" id="JAWDJX010000019">
    <property type="protein sequence ID" value="KAK3052671.1"/>
    <property type="molecule type" value="Genomic_DNA"/>
</dbReference>
<evidence type="ECO:0000256" key="6">
    <source>
        <dbReference type="SAM" id="Phobius"/>
    </source>
</evidence>
<feature type="compositionally biased region" description="Polar residues" evidence="5">
    <location>
        <begin position="455"/>
        <end position="466"/>
    </location>
</feature>
<dbReference type="Proteomes" id="UP001271007">
    <property type="component" value="Unassembled WGS sequence"/>
</dbReference>
<evidence type="ECO:0000256" key="4">
    <source>
        <dbReference type="ARBA" id="ARBA00023136"/>
    </source>
</evidence>
<keyword evidence="4 6" id="KW-0472">Membrane</keyword>
<feature type="transmembrane region" description="Helical" evidence="6">
    <location>
        <begin position="255"/>
        <end position="279"/>
    </location>
</feature>
<organism evidence="7 8">
    <name type="scientific">Extremus antarcticus</name>
    <dbReference type="NCBI Taxonomy" id="702011"/>
    <lineage>
        <taxon>Eukaryota</taxon>
        <taxon>Fungi</taxon>
        <taxon>Dikarya</taxon>
        <taxon>Ascomycota</taxon>
        <taxon>Pezizomycotina</taxon>
        <taxon>Dothideomycetes</taxon>
        <taxon>Dothideomycetidae</taxon>
        <taxon>Mycosphaerellales</taxon>
        <taxon>Extremaceae</taxon>
        <taxon>Extremus</taxon>
    </lineage>
</organism>
<name>A0AAJ0DEQ9_9PEZI</name>
<evidence type="ECO:0000256" key="5">
    <source>
        <dbReference type="SAM" id="MobiDB-lite"/>
    </source>
</evidence>
<feature type="transmembrane region" description="Helical" evidence="6">
    <location>
        <begin position="180"/>
        <end position="199"/>
    </location>
</feature>
<evidence type="ECO:0008006" key="9">
    <source>
        <dbReference type="Google" id="ProtNLM"/>
    </source>
</evidence>
<dbReference type="Pfam" id="PF03619">
    <property type="entry name" value="Solute_trans_a"/>
    <property type="match status" value="1"/>
</dbReference>
<comment type="subcellular location">
    <subcellularLocation>
        <location evidence="1">Membrane</location>
        <topology evidence="1">Multi-pass membrane protein</topology>
    </subcellularLocation>
</comment>
<evidence type="ECO:0000256" key="3">
    <source>
        <dbReference type="ARBA" id="ARBA00022989"/>
    </source>
</evidence>
<dbReference type="SMART" id="SM01417">
    <property type="entry name" value="Solute_trans_a"/>
    <property type="match status" value="1"/>
</dbReference>
<feature type="transmembrane region" description="Helical" evidence="6">
    <location>
        <begin position="25"/>
        <end position="48"/>
    </location>
</feature>
<keyword evidence="2 6" id="KW-0812">Transmembrane</keyword>
<dbReference type="PANTHER" id="PTHR23423">
    <property type="entry name" value="ORGANIC SOLUTE TRANSPORTER-RELATED"/>
    <property type="match status" value="1"/>
</dbReference>
<dbReference type="GO" id="GO:0016020">
    <property type="term" value="C:membrane"/>
    <property type="evidence" value="ECO:0007669"/>
    <property type="project" value="UniProtKB-SubCell"/>
</dbReference>
<feature type="region of interest" description="Disordered" evidence="5">
    <location>
        <begin position="392"/>
        <end position="495"/>
    </location>
</feature>
<keyword evidence="3 6" id="KW-1133">Transmembrane helix</keyword>
<evidence type="ECO:0000256" key="1">
    <source>
        <dbReference type="ARBA" id="ARBA00004141"/>
    </source>
</evidence>
<dbReference type="AlphaFoldDB" id="A0AAJ0DEQ9"/>
<evidence type="ECO:0000313" key="8">
    <source>
        <dbReference type="Proteomes" id="UP001271007"/>
    </source>
</evidence>
<keyword evidence="8" id="KW-1185">Reference proteome</keyword>
<dbReference type="InterPro" id="IPR005178">
    <property type="entry name" value="Ostalpha/TMEM184C"/>
</dbReference>
<evidence type="ECO:0000313" key="7">
    <source>
        <dbReference type="EMBL" id="KAK3052671.1"/>
    </source>
</evidence>
<reference evidence="7" key="1">
    <citation type="submission" date="2023-04" db="EMBL/GenBank/DDBJ databases">
        <title>Black Yeasts Isolated from many extreme environments.</title>
        <authorList>
            <person name="Coleine C."/>
            <person name="Stajich J.E."/>
            <person name="Selbmann L."/>
        </authorList>
    </citation>
    <scope>NUCLEOTIDE SEQUENCE</scope>
    <source>
        <strain evidence="7">CCFEE 5312</strain>
    </source>
</reference>
<sequence>MAKSGCPVRKGAENYGDRGTSWQTMFYISLASLGVTSAISLALIFQHLQRYRAPKEQRQVIRIIFSVVAYSLVAFFELWRYEDAQYVDPLGDVYEAFGLCALFLLFIQYASPSGSFGEATFDAVLAAEESETATAFNWAKISWIFVFQYPIVEVVCVAIQEATQAAGVFCMQSLSPKFAHLYVELLVSVSIGACVIAIWKFRQKMKSLMKAKRGLSKILLFKIIVFIRFTQQWVFSLLLQYHAIKPGPAFSYNDILYGIPATATCIEMVLFSAGFWYAFSSTEYSSSAKPHIKALPLWKAALDALNPMDLILGVGRFFPLCIEVRKLGDWSKYRAASKDQGLAGAVRKGVNKYKSRTGQGPTRYQELNEGIEPMTKPSESHQSMDFARTSMSGGAAMYQPPQASPPYEAGGYPMAEIDGSGHRRSSSHQYLMADSAAPGRPRASSQGSLMEESRSQQGRPHSTSGGYTAGQRYDRSRSPSPGMFRGAPMGGREML</sequence>
<feature type="transmembrane region" description="Helical" evidence="6">
    <location>
        <begin position="141"/>
        <end position="160"/>
    </location>
</feature>
<evidence type="ECO:0000256" key="2">
    <source>
        <dbReference type="ARBA" id="ARBA00022692"/>
    </source>
</evidence>
<feature type="transmembrane region" description="Helical" evidence="6">
    <location>
        <begin position="219"/>
        <end position="243"/>
    </location>
</feature>
<feature type="transmembrane region" description="Helical" evidence="6">
    <location>
        <begin position="60"/>
        <end position="81"/>
    </location>
</feature>
<proteinExistence type="predicted"/>
<protein>
    <recommendedName>
        <fullName evidence="9">DUF300-domain-containing protein</fullName>
    </recommendedName>
</protein>